<evidence type="ECO:0008006" key="4">
    <source>
        <dbReference type="Google" id="ProtNLM"/>
    </source>
</evidence>
<dbReference type="AlphaFoldDB" id="A0A4Y4DIV2"/>
<sequence length="166" mass="16694">MDAQIISTIVAGLLLVVAALGTIFPVLPGSLLAIATLAGWAWMLGSAPAWWAAGIGICLAVIGWSASAVLTGKKLKEHQVPTGSILVALIGAVVGAFLIPVAGLFIGFAVGLFIGESLRRGELQGAVGSSAAALKALGLGIVIELGCVLLASSVWMIGVVVHFATR</sequence>
<keyword evidence="1" id="KW-0812">Transmembrane</keyword>
<keyword evidence="1" id="KW-0472">Membrane</keyword>
<feature type="transmembrane region" description="Helical" evidence="1">
    <location>
        <begin position="49"/>
        <end position="72"/>
    </location>
</feature>
<protein>
    <recommendedName>
        <fullName evidence="4">DUF456 domain-containing protein</fullName>
    </recommendedName>
</protein>
<reference evidence="2 3" key="1">
    <citation type="submission" date="2019-06" db="EMBL/GenBank/DDBJ databases">
        <title>Whole genome shotgun sequence of Glutamicibacter uratoxydans NBRC 15515.</title>
        <authorList>
            <person name="Hosoyama A."/>
            <person name="Uohara A."/>
            <person name="Ohji S."/>
            <person name="Ichikawa N."/>
        </authorList>
    </citation>
    <scope>NUCLEOTIDE SEQUENCE [LARGE SCALE GENOMIC DNA]</scope>
    <source>
        <strain evidence="2 3">NBRC 15515</strain>
    </source>
</reference>
<dbReference type="EMBL" id="BJNY01000002">
    <property type="protein sequence ID" value="GED04886.1"/>
    <property type="molecule type" value="Genomic_DNA"/>
</dbReference>
<feature type="transmembrane region" description="Helical" evidence="1">
    <location>
        <begin position="84"/>
        <end position="114"/>
    </location>
</feature>
<proteinExistence type="predicted"/>
<evidence type="ECO:0000256" key="1">
    <source>
        <dbReference type="SAM" id="Phobius"/>
    </source>
</evidence>
<name>A0A4Y4DIV2_GLUUR</name>
<dbReference type="RefSeq" id="WP_141361463.1">
    <property type="nucleotide sequence ID" value="NZ_BAAAJL010000003.1"/>
</dbReference>
<keyword evidence="1" id="KW-1133">Transmembrane helix</keyword>
<feature type="transmembrane region" description="Helical" evidence="1">
    <location>
        <begin position="12"/>
        <end position="43"/>
    </location>
</feature>
<evidence type="ECO:0000313" key="2">
    <source>
        <dbReference type="EMBL" id="GED04886.1"/>
    </source>
</evidence>
<dbReference type="OrthoDB" id="3733714at2"/>
<dbReference type="Proteomes" id="UP000316612">
    <property type="component" value="Unassembled WGS sequence"/>
</dbReference>
<dbReference type="InterPro" id="IPR007403">
    <property type="entry name" value="DUF456"/>
</dbReference>
<accession>A0A4Y4DIV2</accession>
<organism evidence="2 3">
    <name type="scientific">Glutamicibacter uratoxydans</name>
    <name type="common">Arthrobacter uratoxydans</name>
    <dbReference type="NCBI Taxonomy" id="43667"/>
    <lineage>
        <taxon>Bacteria</taxon>
        <taxon>Bacillati</taxon>
        <taxon>Actinomycetota</taxon>
        <taxon>Actinomycetes</taxon>
        <taxon>Micrococcales</taxon>
        <taxon>Micrococcaceae</taxon>
        <taxon>Glutamicibacter</taxon>
    </lineage>
</organism>
<keyword evidence="3" id="KW-1185">Reference proteome</keyword>
<evidence type="ECO:0000313" key="3">
    <source>
        <dbReference type="Proteomes" id="UP000316612"/>
    </source>
</evidence>
<feature type="transmembrane region" description="Helical" evidence="1">
    <location>
        <begin position="134"/>
        <end position="164"/>
    </location>
</feature>
<gene>
    <name evidence="2" type="ORF">AUR04nite_04180</name>
</gene>
<dbReference type="Pfam" id="PF04306">
    <property type="entry name" value="DUF456"/>
    <property type="match status" value="1"/>
</dbReference>
<comment type="caution">
    <text evidence="2">The sequence shown here is derived from an EMBL/GenBank/DDBJ whole genome shotgun (WGS) entry which is preliminary data.</text>
</comment>